<dbReference type="EMBL" id="FOIS01000001">
    <property type="protein sequence ID" value="SEV80370.1"/>
    <property type="molecule type" value="Genomic_DNA"/>
</dbReference>
<accession>A0A1I0LXT9</accession>
<evidence type="ECO:0000256" key="1">
    <source>
        <dbReference type="SAM" id="MobiDB-lite"/>
    </source>
</evidence>
<evidence type="ECO:0000313" key="3">
    <source>
        <dbReference type="Proteomes" id="UP000183275"/>
    </source>
</evidence>
<dbReference type="AlphaFoldDB" id="A0A1I0LXT9"/>
<dbReference type="STRING" id="1202768.SAMN05216285_0102"/>
<reference evidence="3" key="1">
    <citation type="submission" date="2016-10" db="EMBL/GenBank/DDBJ databases">
        <authorList>
            <person name="Varghese N."/>
        </authorList>
    </citation>
    <scope>NUCLEOTIDE SEQUENCE [LARGE SCALE GENOMIC DNA]</scope>
    <source>
        <strain evidence="3">CGMCC 1.12284</strain>
    </source>
</reference>
<name>A0A1I0LXT9_9EURY</name>
<organism evidence="2 3">
    <name type="scientific">Natrinema salifodinae</name>
    <dbReference type="NCBI Taxonomy" id="1202768"/>
    <lineage>
        <taxon>Archaea</taxon>
        <taxon>Methanobacteriati</taxon>
        <taxon>Methanobacteriota</taxon>
        <taxon>Stenosarchaea group</taxon>
        <taxon>Halobacteria</taxon>
        <taxon>Halobacteriales</taxon>
        <taxon>Natrialbaceae</taxon>
        <taxon>Natrinema</taxon>
    </lineage>
</organism>
<dbReference type="InterPro" id="IPR021516">
    <property type="entry name" value="DUF3179"/>
</dbReference>
<gene>
    <name evidence="2" type="ORF">SAMN05216285_0102</name>
</gene>
<keyword evidence="3" id="KW-1185">Reference proteome</keyword>
<dbReference type="Proteomes" id="UP000183275">
    <property type="component" value="Unassembled WGS sequence"/>
</dbReference>
<sequence>MIRDERGAIAYLCQTVTLTVMSSRSSPEQTDDRLAALVDDLLVRDPAVHAAALDELADVGDRRVVPHLIETLVIHEIGGDWEQFGFPEVLRDRSPPRYLELPEARWPGVRDALQTIAEPDYDSDYAWVEWETWYSQQGIEPLEGFDEWKLQLYRSYLPPVGRLLDAEPRAFDLRDIRWGNCDPSFLAACNEPDFVPGDAVATDAESEAGEYDRYLDPKDAVFGFTVGDTAYAVPRWVLFPHELANVTVDGTPLTLTYCTLCNAPICYDRRVGDRSLTFSSTGMLLDGNKVMFDEETESLWSQHRGVPIAGEYLDGGGDASLDVRPVTQTSWAEWREAHPESLALDIDTGYDFDYRFYEDDIGFFRHYWNDEDAVQPGVETADGALPEKTDVYGVTTDDGTTVRVYPVDDVPDDGVWTDEIDGRSVVVLRDETGDVAVYEAPPTPVERDDDALVDAEGTRWRPGRQALAGEREERGESGEPDGRERPRMPGRHGLFFAFRSQYETVEVGPTGT</sequence>
<protein>
    <recommendedName>
        <fullName evidence="4">DUF3179 domain-containing protein</fullName>
    </recommendedName>
</protein>
<evidence type="ECO:0000313" key="2">
    <source>
        <dbReference type="EMBL" id="SEV80370.1"/>
    </source>
</evidence>
<dbReference type="eggNOG" id="arCOG09395">
    <property type="taxonomic scope" value="Archaea"/>
</dbReference>
<evidence type="ECO:0008006" key="4">
    <source>
        <dbReference type="Google" id="ProtNLM"/>
    </source>
</evidence>
<feature type="region of interest" description="Disordered" evidence="1">
    <location>
        <begin position="463"/>
        <end position="491"/>
    </location>
</feature>
<proteinExistence type="predicted"/>
<feature type="compositionally biased region" description="Basic and acidic residues" evidence="1">
    <location>
        <begin position="469"/>
        <end position="487"/>
    </location>
</feature>
<dbReference type="Pfam" id="PF11376">
    <property type="entry name" value="DUF3179"/>
    <property type="match status" value="1"/>
</dbReference>